<proteinExistence type="predicted"/>
<dbReference type="AlphaFoldDB" id="A0A834WKN6"/>
<comment type="caution">
    <text evidence="1">The sequence shown here is derived from an EMBL/GenBank/DDBJ whole genome shotgun (WGS) entry which is preliminary data.</text>
</comment>
<keyword evidence="2" id="KW-1185">Reference proteome</keyword>
<evidence type="ECO:0000313" key="1">
    <source>
        <dbReference type="EMBL" id="KAF7826462.1"/>
    </source>
</evidence>
<protein>
    <submittedName>
        <fullName evidence="1">Uncharacterized protein</fullName>
    </submittedName>
</protein>
<dbReference type="SUPFAM" id="SSF53098">
    <property type="entry name" value="Ribonuclease H-like"/>
    <property type="match status" value="1"/>
</dbReference>
<gene>
    <name evidence="1" type="ORF">G2W53_017626</name>
</gene>
<evidence type="ECO:0000313" key="2">
    <source>
        <dbReference type="Proteomes" id="UP000634136"/>
    </source>
</evidence>
<organism evidence="1 2">
    <name type="scientific">Senna tora</name>
    <dbReference type="NCBI Taxonomy" id="362788"/>
    <lineage>
        <taxon>Eukaryota</taxon>
        <taxon>Viridiplantae</taxon>
        <taxon>Streptophyta</taxon>
        <taxon>Embryophyta</taxon>
        <taxon>Tracheophyta</taxon>
        <taxon>Spermatophyta</taxon>
        <taxon>Magnoliopsida</taxon>
        <taxon>eudicotyledons</taxon>
        <taxon>Gunneridae</taxon>
        <taxon>Pentapetalae</taxon>
        <taxon>rosids</taxon>
        <taxon>fabids</taxon>
        <taxon>Fabales</taxon>
        <taxon>Fabaceae</taxon>
        <taxon>Caesalpinioideae</taxon>
        <taxon>Cassia clade</taxon>
        <taxon>Senna</taxon>
    </lineage>
</organism>
<dbReference type="InterPro" id="IPR036397">
    <property type="entry name" value="RNaseH_sf"/>
</dbReference>
<dbReference type="Proteomes" id="UP000634136">
    <property type="component" value="Unassembled WGS sequence"/>
</dbReference>
<dbReference type="Gene3D" id="3.30.420.10">
    <property type="entry name" value="Ribonuclease H-like superfamily/Ribonuclease H"/>
    <property type="match status" value="1"/>
</dbReference>
<reference evidence="1" key="1">
    <citation type="submission" date="2020-09" db="EMBL/GenBank/DDBJ databases">
        <title>Genome-Enabled Discovery of Anthraquinone Biosynthesis in Senna tora.</title>
        <authorList>
            <person name="Kang S.-H."/>
            <person name="Pandey R.P."/>
            <person name="Lee C.-M."/>
            <person name="Sim J.-S."/>
            <person name="Jeong J.-T."/>
            <person name="Choi B.-S."/>
            <person name="Jung M."/>
            <person name="Ginzburg D."/>
            <person name="Zhao K."/>
            <person name="Won S.Y."/>
            <person name="Oh T.-J."/>
            <person name="Yu Y."/>
            <person name="Kim N.-H."/>
            <person name="Lee O.R."/>
            <person name="Lee T.-H."/>
            <person name="Bashyal P."/>
            <person name="Kim T.-S."/>
            <person name="Lee W.-H."/>
            <person name="Kawkins C."/>
            <person name="Kim C.-K."/>
            <person name="Kim J.S."/>
            <person name="Ahn B.O."/>
            <person name="Rhee S.Y."/>
            <person name="Sohng J.K."/>
        </authorList>
    </citation>
    <scope>NUCLEOTIDE SEQUENCE</scope>
    <source>
        <tissue evidence="1">Leaf</tissue>
    </source>
</reference>
<sequence>MPYSPEKNGVAERRNRTLQDMMRRRLVLGVVDALLLDIQNVQKGIGSIAQNQFTKLIPLTKMTVLLSQCPRQKRLWCPVPSSPLMFKRLFLKNIRILLLLLTKVTLFLSEDLKDREDELYLVTMLFIWGKVIMI</sequence>
<accession>A0A834WKN6</accession>
<name>A0A834WKN6_9FABA</name>
<dbReference type="EMBL" id="JAAIUW010000006">
    <property type="protein sequence ID" value="KAF7826462.1"/>
    <property type="molecule type" value="Genomic_DNA"/>
</dbReference>
<dbReference type="GO" id="GO:0003676">
    <property type="term" value="F:nucleic acid binding"/>
    <property type="evidence" value="ECO:0007669"/>
    <property type="project" value="InterPro"/>
</dbReference>
<dbReference type="InterPro" id="IPR012337">
    <property type="entry name" value="RNaseH-like_sf"/>
</dbReference>